<feature type="compositionally biased region" description="Low complexity" evidence="4">
    <location>
        <begin position="62"/>
        <end position="74"/>
    </location>
</feature>
<dbReference type="Gene3D" id="1.10.10.10">
    <property type="entry name" value="Winged helix-like DNA-binding domain superfamily/Winged helix DNA-binding domain"/>
    <property type="match status" value="1"/>
</dbReference>
<dbReference type="SUPFAM" id="SSF51206">
    <property type="entry name" value="cAMP-binding domain-like"/>
    <property type="match status" value="1"/>
</dbReference>
<gene>
    <name evidence="6" type="ORF">ACFONL_19580</name>
</gene>
<dbReference type="SMART" id="SM00100">
    <property type="entry name" value="cNMP"/>
    <property type="match status" value="1"/>
</dbReference>
<sequence length="303" mass="33892">MSLDRASLTEKTARSLRRDDWGTVERERNGLVLRELSLADASRRSCARGDELIRRRGRQEAQDGAPAGASAGGALPTEQHRLLPGYHTGDRKIEAGRDLFSLGWTGKSVFNLLDGWVAVYTLLEDGRRQIVQFALPGAILGILPSRRGPATIGAQALTEVTVAVIPVPVLTAHTRTEPEICQRLVRSLARDCSLAFDHLTSIGRRSARERVAHLLLELFTRYRAQWPGNHIEEMTLPLTQEQIGDATGLTFVHVNRVLSAMRKEGIVQFRYRRLRILNPDRLIEVAGVDPETAMGWLERRPWT</sequence>
<evidence type="ECO:0000256" key="2">
    <source>
        <dbReference type="ARBA" id="ARBA00023125"/>
    </source>
</evidence>
<dbReference type="InterPro" id="IPR000595">
    <property type="entry name" value="cNMP-bd_dom"/>
</dbReference>
<dbReference type="SUPFAM" id="SSF46785">
    <property type="entry name" value="Winged helix' DNA-binding domain"/>
    <property type="match status" value="1"/>
</dbReference>
<evidence type="ECO:0000256" key="3">
    <source>
        <dbReference type="ARBA" id="ARBA00023163"/>
    </source>
</evidence>
<evidence type="ECO:0000259" key="5">
    <source>
        <dbReference type="PROSITE" id="PS51063"/>
    </source>
</evidence>
<dbReference type="Pfam" id="PF00027">
    <property type="entry name" value="cNMP_binding"/>
    <property type="match status" value="1"/>
</dbReference>
<dbReference type="InterPro" id="IPR012318">
    <property type="entry name" value="HTH_CRP"/>
</dbReference>
<keyword evidence="2" id="KW-0238">DNA-binding</keyword>
<accession>A0ABV7UM21</accession>
<dbReference type="InterPro" id="IPR036388">
    <property type="entry name" value="WH-like_DNA-bd_sf"/>
</dbReference>
<dbReference type="InterPro" id="IPR050397">
    <property type="entry name" value="Env_Response_Regulators"/>
</dbReference>
<protein>
    <submittedName>
        <fullName evidence="6">Crp/Fnr family transcriptional regulator</fullName>
    </submittedName>
</protein>
<reference evidence="7" key="1">
    <citation type="journal article" date="2019" name="Int. J. Syst. Evol. Microbiol.">
        <title>The Global Catalogue of Microorganisms (GCM) 10K type strain sequencing project: providing services to taxonomists for standard genome sequencing and annotation.</title>
        <authorList>
            <consortium name="The Broad Institute Genomics Platform"/>
            <consortium name="The Broad Institute Genome Sequencing Center for Infectious Disease"/>
            <person name="Wu L."/>
            <person name="Ma J."/>
        </authorList>
    </citation>
    <scope>NUCLEOTIDE SEQUENCE [LARGE SCALE GENOMIC DNA]</scope>
    <source>
        <strain evidence="7">KCTC 42282</strain>
    </source>
</reference>
<dbReference type="InterPro" id="IPR036390">
    <property type="entry name" value="WH_DNA-bd_sf"/>
</dbReference>
<proteinExistence type="predicted"/>
<keyword evidence="3" id="KW-0804">Transcription</keyword>
<evidence type="ECO:0000313" key="7">
    <source>
        <dbReference type="Proteomes" id="UP001595704"/>
    </source>
</evidence>
<feature type="region of interest" description="Disordered" evidence="4">
    <location>
        <begin position="54"/>
        <end position="83"/>
    </location>
</feature>
<keyword evidence="1" id="KW-0805">Transcription regulation</keyword>
<evidence type="ECO:0000256" key="1">
    <source>
        <dbReference type="ARBA" id="ARBA00023015"/>
    </source>
</evidence>
<comment type="caution">
    <text evidence="6">The sequence shown here is derived from an EMBL/GenBank/DDBJ whole genome shotgun (WGS) entry which is preliminary data.</text>
</comment>
<dbReference type="InterPro" id="IPR014710">
    <property type="entry name" value="RmlC-like_jellyroll"/>
</dbReference>
<dbReference type="Proteomes" id="UP001595704">
    <property type="component" value="Unassembled WGS sequence"/>
</dbReference>
<dbReference type="SMART" id="SM00419">
    <property type="entry name" value="HTH_CRP"/>
    <property type="match status" value="1"/>
</dbReference>
<dbReference type="Pfam" id="PF13545">
    <property type="entry name" value="HTH_Crp_2"/>
    <property type="match status" value="1"/>
</dbReference>
<dbReference type="Gene3D" id="2.60.120.10">
    <property type="entry name" value="Jelly Rolls"/>
    <property type="match status" value="1"/>
</dbReference>
<dbReference type="PANTHER" id="PTHR24567">
    <property type="entry name" value="CRP FAMILY TRANSCRIPTIONAL REGULATORY PROTEIN"/>
    <property type="match status" value="1"/>
</dbReference>
<feature type="domain" description="HTH crp-type" evidence="5">
    <location>
        <begin position="205"/>
        <end position="280"/>
    </location>
</feature>
<evidence type="ECO:0000313" key="6">
    <source>
        <dbReference type="EMBL" id="MFC3639543.1"/>
    </source>
</evidence>
<dbReference type="PRINTS" id="PR00034">
    <property type="entry name" value="HTHCRP"/>
</dbReference>
<evidence type="ECO:0000256" key="4">
    <source>
        <dbReference type="SAM" id="MobiDB-lite"/>
    </source>
</evidence>
<dbReference type="PANTHER" id="PTHR24567:SF75">
    <property type="entry name" value="FUMARATE AND NITRATE REDUCTION REGULATORY PROTEIN"/>
    <property type="match status" value="1"/>
</dbReference>
<keyword evidence="7" id="KW-1185">Reference proteome</keyword>
<organism evidence="6 7">
    <name type="scientific">Camelimonas fluminis</name>
    <dbReference type="NCBI Taxonomy" id="1576911"/>
    <lineage>
        <taxon>Bacteria</taxon>
        <taxon>Pseudomonadati</taxon>
        <taxon>Pseudomonadota</taxon>
        <taxon>Alphaproteobacteria</taxon>
        <taxon>Hyphomicrobiales</taxon>
        <taxon>Chelatococcaceae</taxon>
        <taxon>Camelimonas</taxon>
    </lineage>
</organism>
<dbReference type="EMBL" id="JBHRYC010000097">
    <property type="protein sequence ID" value="MFC3639543.1"/>
    <property type="molecule type" value="Genomic_DNA"/>
</dbReference>
<name>A0ABV7UM21_9HYPH</name>
<dbReference type="CDD" id="cd00038">
    <property type="entry name" value="CAP_ED"/>
    <property type="match status" value="1"/>
</dbReference>
<dbReference type="InterPro" id="IPR018490">
    <property type="entry name" value="cNMP-bd_dom_sf"/>
</dbReference>
<dbReference type="RefSeq" id="WP_244643282.1">
    <property type="nucleotide sequence ID" value="NZ_BNCG01000047.1"/>
</dbReference>
<dbReference type="PROSITE" id="PS51063">
    <property type="entry name" value="HTH_CRP_2"/>
    <property type="match status" value="1"/>
</dbReference>